<dbReference type="GO" id="GO:0006508">
    <property type="term" value="P:proteolysis"/>
    <property type="evidence" value="ECO:0007669"/>
    <property type="project" value="UniProtKB-KW"/>
</dbReference>
<dbReference type="AlphaFoldDB" id="A0A2G9UF68"/>
<gene>
    <name evidence="3" type="ORF">TELCIR_09301</name>
</gene>
<dbReference type="OrthoDB" id="771136at2759"/>
<dbReference type="EMBL" id="KZ346873">
    <property type="protein sequence ID" value="PIO68894.1"/>
    <property type="molecule type" value="Genomic_DNA"/>
</dbReference>
<dbReference type="InterPro" id="IPR033121">
    <property type="entry name" value="PEPTIDASE_A1"/>
</dbReference>
<accession>A0A2G9UF68</accession>
<comment type="similarity">
    <text evidence="1">Belongs to the peptidase A1 family.</text>
</comment>
<feature type="domain" description="Peptidase A1" evidence="2">
    <location>
        <begin position="1"/>
        <end position="247"/>
    </location>
</feature>
<proteinExistence type="inferred from homology"/>
<dbReference type="GO" id="GO:0005764">
    <property type="term" value="C:lysosome"/>
    <property type="evidence" value="ECO:0007669"/>
    <property type="project" value="TreeGrafter"/>
</dbReference>
<dbReference type="InterPro" id="IPR001461">
    <property type="entry name" value="Aspartic_peptidase_A1"/>
</dbReference>
<keyword evidence="4" id="KW-1185">Reference proteome</keyword>
<evidence type="ECO:0000313" key="3">
    <source>
        <dbReference type="EMBL" id="PIO68894.1"/>
    </source>
</evidence>
<protein>
    <submittedName>
        <fullName evidence="3">Eukaryotic aspartyl protease</fullName>
    </submittedName>
</protein>
<reference evidence="3 4" key="1">
    <citation type="submission" date="2015-09" db="EMBL/GenBank/DDBJ databases">
        <title>Draft genome of the parasitic nematode Teladorsagia circumcincta isolate WARC Sus (inbred).</title>
        <authorList>
            <person name="Mitreva M."/>
        </authorList>
    </citation>
    <scope>NUCLEOTIDE SEQUENCE [LARGE SCALE GENOMIC DNA]</scope>
    <source>
        <strain evidence="3 4">S</strain>
    </source>
</reference>
<dbReference type="Pfam" id="PF00026">
    <property type="entry name" value="Asp"/>
    <property type="match status" value="1"/>
</dbReference>
<dbReference type="PROSITE" id="PS51767">
    <property type="entry name" value="PEPTIDASE_A1"/>
    <property type="match status" value="1"/>
</dbReference>
<dbReference type="Gene3D" id="2.40.70.10">
    <property type="entry name" value="Acid Proteases"/>
    <property type="match status" value="1"/>
</dbReference>
<dbReference type="Proteomes" id="UP000230423">
    <property type="component" value="Unassembled WGS sequence"/>
</dbReference>
<dbReference type="GO" id="GO:0004190">
    <property type="term" value="F:aspartic-type endopeptidase activity"/>
    <property type="evidence" value="ECO:0007669"/>
    <property type="project" value="InterPro"/>
</dbReference>
<dbReference type="SUPFAM" id="SSF50630">
    <property type="entry name" value="Acid proteases"/>
    <property type="match status" value="1"/>
</dbReference>
<organism evidence="3 4">
    <name type="scientific">Teladorsagia circumcincta</name>
    <name type="common">Brown stomach worm</name>
    <name type="synonym">Ostertagia circumcincta</name>
    <dbReference type="NCBI Taxonomy" id="45464"/>
    <lineage>
        <taxon>Eukaryota</taxon>
        <taxon>Metazoa</taxon>
        <taxon>Ecdysozoa</taxon>
        <taxon>Nematoda</taxon>
        <taxon>Chromadorea</taxon>
        <taxon>Rhabditida</taxon>
        <taxon>Rhabditina</taxon>
        <taxon>Rhabditomorpha</taxon>
        <taxon>Strongyloidea</taxon>
        <taxon>Trichostrongylidae</taxon>
        <taxon>Teladorsagia</taxon>
    </lineage>
</organism>
<name>A0A2G9UF68_TELCI</name>
<evidence type="ECO:0000259" key="2">
    <source>
        <dbReference type="PROSITE" id="PS51767"/>
    </source>
</evidence>
<sequence>MFSLKLATDDRDMIVIPSADVGQVLELPAAVSALNGVDGVLGLAFPSVSSDSSTQPAFIRGAAQGDIAQAVFSIWLEEQWQTSDNGTHGVIYYGGFDLVHCHPNRSFVQLSAARLFQFTLSNLYVNNMGAARRIQTIITSTSPYIKVPSATFMRILDDLKLSYSTPLPAQVDCNAKLELGFDIGNNVLQKVNERNLILSNDDGTCTLAVMPTDANGFDMGQNVELGIPFLRGRCTYFDTALQRVGFADAIQH</sequence>
<dbReference type="InterPro" id="IPR021109">
    <property type="entry name" value="Peptidase_aspartic_dom_sf"/>
</dbReference>
<dbReference type="PANTHER" id="PTHR47966:SF71">
    <property type="entry name" value="PEPTIDASE A1 DOMAIN-CONTAINING PROTEIN"/>
    <property type="match status" value="1"/>
</dbReference>
<keyword evidence="3" id="KW-0645">Protease</keyword>
<keyword evidence="3" id="KW-0378">Hydrolase</keyword>
<evidence type="ECO:0000313" key="4">
    <source>
        <dbReference type="Proteomes" id="UP000230423"/>
    </source>
</evidence>
<dbReference type="InterPro" id="IPR034164">
    <property type="entry name" value="Pepsin-like_dom"/>
</dbReference>
<dbReference type="PANTHER" id="PTHR47966">
    <property type="entry name" value="BETA-SITE APP-CLEAVING ENZYME, ISOFORM A-RELATED"/>
    <property type="match status" value="1"/>
</dbReference>
<evidence type="ECO:0000256" key="1">
    <source>
        <dbReference type="ARBA" id="ARBA00007447"/>
    </source>
</evidence>
<dbReference type="CDD" id="cd05471">
    <property type="entry name" value="pepsin_like"/>
    <property type="match status" value="1"/>
</dbReference>